<dbReference type="STRING" id="46224.B4102_3811"/>
<name>A0A150KN63_9BACI</name>
<dbReference type="PANTHER" id="PTHR43267">
    <property type="entry name" value="TRNA THREONYLCARBAMOYLADENOSINE DEHYDRATASE"/>
    <property type="match status" value="1"/>
</dbReference>
<dbReference type="Proteomes" id="UP000075666">
    <property type="component" value="Unassembled WGS sequence"/>
</dbReference>
<dbReference type="PANTHER" id="PTHR43267:SF3">
    <property type="entry name" value="THIF PROTEIN"/>
    <property type="match status" value="1"/>
</dbReference>
<dbReference type="GO" id="GO:0061504">
    <property type="term" value="P:cyclic threonylcarbamoyladenosine biosynthetic process"/>
    <property type="evidence" value="ECO:0007669"/>
    <property type="project" value="TreeGrafter"/>
</dbReference>
<evidence type="ECO:0000313" key="3">
    <source>
        <dbReference type="Proteomes" id="UP000075666"/>
    </source>
</evidence>
<dbReference type="Gene3D" id="3.40.50.720">
    <property type="entry name" value="NAD(P)-binding Rossmann-like Domain"/>
    <property type="match status" value="1"/>
</dbReference>
<dbReference type="GO" id="GO:0061503">
    <property type="term" value="F:tRNA threonylcarbamoyladenosine dehydratase"/>
    <property type="evidence" value="ECO:0007669"/>
    <property type="project" value="TreeGrafter"/>
</dbReference>
<dbReference type="SUPFAM" id="SSF69572">
    <property type="entry name" value="Activating enzymes of the ubiquitin-like proteins"/>
    <property type="match status" value="1"/>
</dbReference>
<dbReference type="Pfam" id="PF00899">
    <property type="entry name" value="ThiF"/>
    <property type="match status" value="1"/>
</dbReference>
<dbReference type="InterPro" id="IPR045886">
    <property type="entry name" value="ThiF/MoeB/HesA"/>
</dbReference>
<dbReference type="AlphaFoldDB" id="A0A150KN63"/>
<protein>
    <recommendedName>
        <fullName evidence="1">THIF-type NAD/FAD binding fold domain-containing protein</fullName>
    </recommendedName>
</protein>
<sequence length="305" mass="35188">MLRFKETVIVTYNYPYCKITFGISLFEIDDPNKEHFMFFSKGKWNEDLIPNDYMDFLMSNKLVINDYDLNVPKHLERNVFFYEIKSENHDENPNDVQRKLMKIHITLIGCGGIGTVVLKNLIGLGFSTFMLIDYDSVNISNLNRQLYYSSKDVGLSKVRVLKKRILDFNPNISIDIREDKIGSSADFLRIIEKIDTDFVINAADTPSNINEILIESIKERSIPYISGSVGIETGSWGPIITTDIKYDYNKIFYSHTTQASVSPTNMIIGAFMSNDIMNYFINGRNPILYKRKIFNFTDYSVEIEG</sequence>
<comment type="caution">
    <text evidence="2">The sequence shown here is derived from an EMBL/GenBank/DDBJ whole genome shotgun (WGS) entry which is preliminary data.</text>
</comment>
<dbReference type="EMBL" id="LQYN01000123">
    <property type="protein sequence ID" value="KYC91161.1"/>
    <property type="molecule type" value="Genomic_DNA"/>
</dbReference>
<evidence type="ECO:0000313" key="2">
    <source>
        <dbReference type="EMBL" id="KYC91161.1"/>
    </source>
</evidence>
<feature type="domain" description="THIF-type NAD/FAD binding fold" evidence="1">
    <location>
        <begin position="94"/>
        <end position="296"/>
    </location>
</feature>
<proteinExistence type="predicted"/>
<dbReference type="OrthoDB" id="9804286at2"/>
<dbReference type="InterPro" id="IPR000594">
    <property type="entry name" value="ThiF_NAD_FAD-bd"/>
</dbReference>
<accession>A0A150KN63</accession>
<dbReference type="RefSeq" id="WP_066235404.1">
    <property type="nucleotide sequence ID" value="NZ_LQYN01000123.1"/>
</dbReference>
<reference evidence="2 3" key="1">
    <citation type="submission" date="2016-01" db="EMBL/GenBank/DDBJ databases">
        <title>Genome Sequences of Twelve Sporeforming Bacillus Species Isolated from Foods.</title>
        <authorList>
            <person name="Berendsen E.M."/>
            <person name="Wells-Bennik M.H."/>
            <person name="Krawcyk A.O."/>
            <person name="De Jong A."/>
            <person name="Holsappel S."/>
            <person name="Eijlander R.T."/>
            <person name="Kuipers O.P."/>
        </authorList>
    </citation>
    <scope>NUCLEOTIDE SEQUENCE [LARGE SCALE GENOMIC DNA]</scope>
    <source>
        <strain evidence="2 3">B4102</strain>
    </source>
</reference>
<dbReference type="GO" id="GO:0008641">
    <property type="term" value="F:ubiquitin-like modifier activating enzyme activity"/>
    <property type="evidence" value="ECO:0007669"/>
    <property type="project" value="InterPro"/>
</dbReference>
<dbReference type="InterPro" id="IPR035985">
    <property type="entry name" value="Ubiquitin-activating_enz"/>
</dbReference>
<keyword evidence="3" id="KW-1185">Reference proteome</keyword>
<evidence type="ECO:0000259" key="1">
    <source>
        <dbReference type="Pfam" id="PF00899"/>
    </source>
</evidence>
<organism evidence="2 3">
    <name type="scientific">Heyndrickxia sporothermodurans</name>
    <dbReference type="NCBI Taxonomy" id="46224"/>
    <lineage>
        <taxon>Bacteria</taxon>
        <taxon>Bacillati</taxon>
        <taxon>Bacillota</taxon>
        <taxon>Bacilli</taxon>
        <taxon>Bacillales</taxon>
        <taxon>Bacillaceae</taxon>
        <taxon>Heyndrickxia</taxon>
    </lineage>
</organism>
<gene>
    <name evidence="2" type="ORF">B4102_3811</name>
</gene>
<dbReference type="PATRIC" id="fig|46224.3.peg.929"/>